<organism evidence="1">
    <name type="scientific">Kwoniella pini CBS 10737</name>
    <dbReference type="NCBI Taxonomy" id="1296096"/>
    <lineage>
        <taxon>Eukaryota</taxon>
        <taxon>Fungi</taxon>
        <taxon>Dikarya</taxon>
        <taxon>Basidiomycota</taxon>
        <taxon>Agaricomycotina</taxon>
        <taxon>Tremellomycetes</taxon>
        <taxon>Tremellales</taxon>
        <taxon>Cryptococcaceae</taxon>
        <taxon>Kwoniella</taxon>
    </lineage>
</organism>
<reference evidence="1" key="1">
    <citation type="submission" date="2013-07" db="EMBL/GenBank/DDBJ databases">
        <title>The Genome Sequence of Cryptococcus pinus CBS10737.</title>
        <authorList>
            <consortium name="The Broad Institute Genome Sequencing Platform"/>
            <person name="Cuomo C."/>
            <person name="Litvintseva A."/>
            <person name="Chen Y."/>
            <person name="Heitman J."/>
            <person name="Sun S."/>
            <person name="Springer D."/>
            <person name="Dromer F."/>
            <person name="Young S.K."/>
            <person name="Zeng Q."/>
            <person name="Gargeya S."/>
            <person name="Fitzgerald M."/>
            <person name="Abouelleil A."/>
            <person name="Alvarado L."/>
            <person name="Berlin A.M."/>
            <person name="Chapman S.B."/>
            <person name="Dewar J."/>
            <person name="Goldberg J."/>
            <person name="Griggs A."/>
            <person name="Gujja S."/>
            <person name="Hansen M."/>
            <person name="Howarth C."/>
            <person name="Imamovic A."/>
            <person name="Larimer J."/>
            <person name="McCowan C."/>
            <person name="Murphy C."/>
            <person name="Pearson M."/>
            <person name="Priest M."/>
            <person name="Roberts A."/>
            <person name="Saif S."/>
            <person name="Shea T."/>
            <person name="Sykes S."/>
            <person name="Wortman J."/>
            <person name="Nusbaum C."/>
            <person name="Birren B."/>
        </authorList>
    </citation>
    <scope>NUCLEOTIDE SEQUENCE [LARGE SCALE GENOMIC DNA]</scope>
    <source>
        <strain evidence="1">CBS 10737</strain>
    </source>
</reference>
<reference evidence="1" key="2">
    <citation type="submission" date="2016-07" db="EMBL/GenBank/DDBJ databases">
        <title>Evolution of pathogenesis and genome organization in the Tremellales.</title>
        <authorList>
            <person name="Cuomo C."/>
            <person name="Litvintseva A."/>
            <person name="Heitman J."/>
            <person name="Chen Y."/>
            <person name="Sun S."/>
            <person name="Springer D."/>
            <person name="Dromer F."/>
            <person name="Young S."/>
            <person name="Zeng Q."/>
            <person name="Chapman S."/>
            <person name="Gujja S."/>
            <person name="Saif S."/>
            <person name="Birren B."/>
        </authorList>
    </citation>
    <scope>NUCLEOTIDE SEQUENCE</scope>
    <source>
        <strain evidence="1">CBS 10737</strain>
    </source>
</reference>
<dbReference type="AlphaFoldDB" id="A0A1B9ICE9"/>
<evidence type="ECO:0000313" key="1">
    <source>
        <dbReference type="EMBL" id="OCF53196.1"/>
    </source>
</evidence>
<dbReference type="EMBL" id="KI894007">
    <property type="protein sequence ID" value="OCF53196.1"/>
    <property type="molecule type" value="Genomic_DNA"/>
</dbReference>
<accession>A0A1B9ICE9</accession>
<gene>
    <name evidence="1" type="ORF">I206_00497</name>
</gene>
<name>A0A1B9ICE9_9TREE</name>
<sequence length="113" mass="12487">MREAASILMDIGSSYAADKQTNHHHHRPRRPSAIISSIQHRPAWIFNPSPSPTLPVPTPIIPRPIVNARLSISVAELLNPAPLSPKIDNDGQRKAEVPQYIAYQPLKMKGCCP</sequence>
<proteinExistence type="predicted"/>
<protein>
    <submittedName>
        <fullName evidence="1">Uncharacterized protein</fullName>
    </submittedName>
</protein>